<dbReference type="KEGG" id="sgv:B1H19_02315"/>
<proteinExistence type="inferred from homology"/>
<dbReference type="STRING" id="553510.B1H19_02315"/>
<dbReference type="PROSITE" id="PS00122">
    <property type="entry name" value="CARBOXYLESTERASE_B_1"/>
    <property type="match status" value="1"/>
</dbReference>
<dbReference type="AlphaFoldDB" id="A0A1V0TJP7"/>
<sequence>MSEQPRVRTAEGVVQGCRRRGHAVFRGIPYAQPPVGARRFAAPAPPQRWEGIRQATEFGPVAPQSGSVGASSAEGADWLTLNVCTPDPGAAGLPVLVWIHGGAYIAGASSDPMYDPAALAGAGLVVVSINYRVGAEGFALLEGAPPNRGFLDQIAALHWVRRNIASFGGDPDHVTVAGQSSGAGSIAALLTMKPVRDLFRRAITHSVPGNHCTPALAEQVAAALADRLGTTPTAQALSDVAPQRLADGLTSLSADLPGYRECWGRLTGTGVAVCPVVDGHVLPETPWPALTSGRASGIELLVGHTRDEFRLFSVMSGRRGAFTEQDARTALDLFAPAPDGAGAYRAAHPQPTSEELLESVYSDALFRMPSLHLAEANTAAGGTSFLFELRLPSPALGGILGACHSLDVPLVFGTLDSPTGRELLGDPPTPEAIAVSRELHQAWVRFATTGHPGWAAYRPDRQLTRVLDAESKTLPYPEQSSRRIWEGRAPAPFDLM</sequence>
<accession>A0A1V0TJP7</accession>
<dbReference type="EC" id="3.1.1.-" evidence="3"/>
<dbReference type="InterPro" id="IPR050309">
    <property type="entry name" value="Type-B_Carboxylest/Lipase"/>
</dbReference>
<evidence type="ECO:0000313" key="6">
    <source>
        <dbReference type="Proteomes" id="UP000192726"/>
    </source>
</evidence>
<name>A0A1V0TJP7_9ACTN</name>
<evidence type="ECO:0000259" key="4">
    <source>
        <dbReference type="Pfam" id="PF00135"/>
    </source>
</evidence>
<protein>
    <recommendedName>
        <fullName evidence="3">Carboxylic ester hydrolase</fullName>
        <ecNumber evidence="3">3.1.1.-</ecNumber>
    </recommendedName>
</protein>
<feature type="domain" description="Carboxylesterase type B" evidence="4">
    <location>
        <begin position="4"/>
        <end position="453"/>
    </location>
</feature>
<keyword evidence="6" id="KW-1185">Reference proteome</keyword>
<gene>
    <name evidence="5" type="ORF">B1H19_02315</name>
</gene>
<dbReference type="Proteomes" id="UP000192726">
    <property type="component" value="Chromosome"/>
</dbReference>
<comment type="similarity">
    <text evidence="1 3">Belongs to the type-B carboxylesterase/lipase family.</text>
</comment>
<dbReference type="PANTHER" id="PTHR11559">
    <property type="entry name" value="CARBOXYLESTERASE"/>
    <property type="match status" value="1"/>
</dbReference>
<dbReference type="GO" id="GO:0016787">
    <property type="term" value="F:hydrolase activity"/>
    <property type="evidence" value="ECO:0007669"/>
    <property type="project" value="UniProtKB-KW"/>
</dbReference>
<reference evidence="5 6" key="1">
    <citation type="submission" date="2017-04" db="EMBL/GenBank/DDBJ databases">
        <title>Complete Genome Sequence of Streptomyces gilvosporeus F607, a Capable Producer of Natamycin.</title>
        <authorList>
            <person name="Zong G."/>
            <person name="Zhong C."/>
            <person name="Fu J."/>
            <person name="Qin R."/>
            <person name="Cao G."/>
        </authorList>
    </citation>
    <scope>NUCLEOTIDE SEQUENCE [LARGE SCALE GENOMIC DNA]</scope>
    <source>
        <strain evidence="5 6">F607</strain>
    </source>
</reference>
<organism evidence="5 6">
    <name type="scientific">Streptomyces gilvosporeus</name>
    <dbReference type="NCBI Taxonomy" id="553510"/>
    <lineage>
        <taxon>Bacteria</taxon>
        <taxon>Bacillati</taxon>
        <taxon>Actinomycetota</taxon>
        <taxon>Actinomycetes</taxon>
        <taxon>Kitasatosporales</taxon>
        <taxon>Streptomycetaceae</taxon>
        <taxon>Streptomyces</taxon>
    </lineage>
</organism>
<evidence type="ECO:0000256" key="3">
    <source>
        <dbReference type="RuleBase" id="RU361235"/>
    </source>
</evidence>
<dbReference type="EMBL" id="CP020569">
    <property type="protein sequence ID" value="ARF53167.1"/>
    <property type="molecule type" value="Genomic_DNA"/>
</dbReference>
<evidence type="ECO:0000256" key="1">
    <source>
        <dbReference type="ARBA" id="ARBA00005964"/>
    </source>
</evidence>
<dbReference type="OrthoDB" id="3199405at2"/>
<dbReference type="Gene3D" id="3.40.50.1820">
    <property type="entry name" value="alpha/beta hydrolase"/>
    <property type="match status" value="1"/>
</dbReference>
<dbReference type="RefSeq" id="WP_083102598.1">
    <property type="nucleotide sequence ID" value="NZ_CP020569.1"/>
</dbReference>
<keyword evidence="2 3" id="KW-0378">Hydrolase</keyword>
<dbReference type="Pfam" id="PF00135">
    <property type="entry name" value="COesterase"/>
    <property type="match status" value="1"/>
</dbReference>
<dbReference type="InterPro" id="IPR019826">
    <property type="entry name" value="Carboxylesterase_B_AS"/>
</dbReference>
<evidence type="ECO:0000313" key="5">
    <source>
        <dbReference type="EMBL" id="ARF53167.1"/>
    </source>
</evidence>
<dbReference type="InterPro" id="IPR002018">
    <property type="entry name" value="CarbesteraseB"/>
</dbReference>
<dbReference type="InterPro" id="IPR029058">
    <property type="entry name" value="AB_hydrolase_fold"/>
</dbReference>
<dbReference type="SUPFAM" id="SSF53474">
    <property type="entry name" value="alpha/beta-Hydrolases"/>
    <property type="match status" value="1"/>
</dbReference>
<evidence type="ECO:0000256" key="2">
    <source>
        <dbReference type="ARBA" id="ARBA00022801"/>
    </source>
</evidence>